<feature type="compositionally biased region" description="Polar residues" evidence="1">
    <location>
        <begin position="38"/>
        <end position="54"/>
    </location>
</feature>
<accession>A0AAV1D6H6</accession>
<organism evidence="2 3">
    <name type="scientific">Oldenlandia corymbosa var. corymbosa</name>
    <dbReference type="NCBI Taxonomy" id="529605"/>
    <lineage>
        <taxon>Eukaryota</taxon>
        <taxon>Viridiplantae</taxon>
        <taxon>Streptophyta</taxon>
        <taxon>Embryophyta</taxon>
        <taxon>Tracheophyta</taxon>
        <taxon>Spermatophyta</taxon>
        <taxon>Magnoliopsida</taxon>
        <taxon>eudicotyledons</taxon>
        <taxon>Gunneridae</taxon>
        <taxon>Pentapetalae</taxon>
        <taxon>asterids</taxon>
        <taxon>lamiids</taxon>
        <taxon>Gentianales</taxon>
        <taxon>Rubiaceae</taxon>
        <taxon>Rubioideae</taxon>
        <taxon>Spermacoceae</taxon>
        <taxon>Hedyotis-Oldenlandia complex</taxon>
        <taxon>Oldenlandia</taxon>
    </lineage>
</organism>
<feature type="region of interest" description="Disordered" evidence="1">
    <location>
        <begin position="67"/>
        <end position="101"/>
    </location>
</feature>
<name>A0AAV1D6H6_OLDCO</name>
<dbReference type="Gene3D" id="2.40.50.140">
    <property type="entry name" value="Nucleic acid-binding proteins"/>
    <property type="match status" value="2"/>
</dbReference>
<dbReference type="SUPFAM" id="SSF50249">
    <property type="entry name" value="Nucleic acid-binding proteins"/>
    <property type="match status" value="2"/>
</dbReference>
<feature type="compositionally biased region" description="Polar residues" evidence="1">
    <location>
        <begin position="522"/>
        <end position="533"/>
    </location>
</feature>
<dbReference type="Proteomes" id="UP001161247">
    <property type="component" value="Chromosome 4"/>
</dbReference>
<feature type="region of interest" description="Disordered" evidence="1">
    <location>
        <begin position="1"/>
        <end position="54"/>
    </location>
</feature>
<feature type="region of interest" description="Disordered" evidence="1">
    <location>
        <begin position="492"/>
        <end position="543"/>
    </location>
</feature>
<dbReference type="InterPro" id="IPR012340">
    <property type="entry name" value="NA-bd_OB-fold"/>
</dbReference>
<dbReference type="PANTHER" id="PTHR47165:SF4">
    <property type="entry name" value="OS03G0429900 PROTEIN"/>
    <property type="match status" value="1"/>
</dbReference>
<gene>
    <name evidence="2" type="ORF">OLC1_LOCUS12422</name>
</gene>
<dbReference type="AlphaFoldDB" id="A0AAV1D6H6"/>
<feature type="compositionally biased region" description="Polar residues" evidence="1">
    <location>
        <begin position="13"/>
        <end position="22"/>
    </location>
</feature>
<feature type="compositionally biased region" description="Polar residues" evidence="1">
    <location>
        <begin position="80"/>
        <end position="96"/>
    </location>
</feature>
<proteinExistence type="predicted"/>
<sequence length="890" mass="100656">MSSSEAPAVSATPMASSETPTVFATPMASSEIPEVDSHNQNYPENPISGSATHNFANSVETHTPVLDSEKQHHAEKPLAGNQTPPNVDQTFPTGSAQRDPKIQATIPARIMKDFQKYFLQEGCARKISRFDHCLNISGGYRCSKHEYKIVFRPDTIVQSVGYHDIPNHVFEFTPFAEITNFVANFDFCFDLLGHIIGYSDPIIDNGKKRISVELEDERADRLKVTLWDEHADKVYTMMTNNPDYPVVLIVQYVKCKKYYYIHAIFHFGYTNFDEFVRDAEMLTLAGIDDLEQPSGVVVFAKISGLAKEYDWSYIGCSNCNSKVVEIESSAKENLTGGKQRSAFGKGRKVDNEKPVGLAKRWMCKNHGPVSAVAAKFKLQVYLVDGSGSRIGTLWDRMVYNFINKTASVLREEYPKGYPDILDEIVGKKCLFRLDVSDYNIRNNTSEISVARVTTDADVIRKYLDAVSDDQEIDPELSAEFCHNLTPLSESTAKTAVSCTDDNDMGAPGDETGDSPPPKKHASAQSGEESVKSQPNKRRLRSDPTANIGSRYLLELNPNVANRCVINTQYFRAINWPSEQKLSLVIDDNQKQWKFQIYTQEHALVGEVDIINYIRSNSDQNTFNVVMTNDVINKGRLEIPWHIVRRLDIQDYQLLILYYDGEPIMSMVRASSGDFPYRFIVQGDLQYMMTLKRIPTGIKLGFRINAQKAANKDSLILEVLKQTLDKKRNRVLRPIRYVKSKVPIRLPRPDLLTAKISRYQRKNMLYQRRFSLVINNHSPVISNRERPFSGKGSRLERKKHLDKKKGKVIHEEQPVTLGGIVISHSNNFTGNVFRNTFSPEIKSTASANEGCNSNSQLHKNVTKVKGTVYIPSLPFLFKCLLYLTVTQTDLT</sequence>
<protein>
    <submittedName>
        <fullName evidence="2">OLC1v1001656C1</fullName>
    </submittedName>
</protein>
<reference evidence="2" key="1">
    <citation type="submission" date="2023-03" db="EMBL/GenBank/DDBJ databases">
        <authorList>
            <person name="Julca I."/>
        </authorList>
    </citation>
    <scope>NUCLEOTIDE SEQUENCE</scope>
</reference>
<evidence type="ECO:0000256" key="1">
    <source>
        <dbReference type="SAM" id="MobiDB-lite"/>
    </source>
</evidence>
<feature type="compositionally biased region" description="Basic and acidic residues" evidence="1">
    <location>
        <begin position="67"/>
        <end position="76"/>
    </location>
</feature>
<evidence type="ECO:0000313" key="2">
    <source>
        <dbReference type="EMBL" id="CAI9103208.1"/>
    </source>
</evidence>
<dbReference type="EMBL" id="OX459121">
    <property type="protein sequence ID" value="CAI9103208.1"/>
    <property type="molecule type" value="Genomic_DNA"/>
</dbReference>
<evidence type="ECO:0000313" key="3">
    <source>
        <dbReference type="Proteomes" id="UP001161247"/>
    </source>
</evidence>
<keyword evidence="3" id="KW-1185">Reference proteome</keyword>
<dbReference type="PANTHER" id="PTHR47165">
    <property type="entry name" value="OS03G0429900 PROTEIN"/>
    <property type="match status" value="1"/>
</dbReference>